<name>A2DTP5_TRIV3</name>
<dbReference type="NCBIfam" id="TIGR00231">
    <property type="entry name" value="small_GTP"/>
    <property type="match status" value="1"/>
</dbReference>
<dbReference type="RefSeq" id="XP_001328415.1">
    <property type="nucleotide sequence ID" value="XM_001328380.1"/>
</dbReference>
<dbReference type="SMR" id="A2DTP5"/>
<accession>A2DTP5</accession>
<dbReference type="SMART" id="SM00173">
    <property type="entry name" value="RAS"/>
    <property type="match status" value="1"/>
</dbReference>
<dbReference type="SMART" id="SM00175">
    <property type="entry name" value="RAB"/>
    <property type="match status" value="1"/>
</dbReference>
<dbReference type="SMART" id="SM00177">
    <property type="entry name" value="ARF"/>
    <property type="match status" value="1"/>
</dbReference>
<dbReference type="OMA" id="FAFMIET"/>
<sequence length="203" mass="22407">MRSSNTSKIRSEKIVLIGAPSSGKSSIANRIINGTFAPNQEATIGAAFNSKITKVDDTDIKLDIWDTGGSEKYRSLVPMYFRDARAAIVVFDTTNEQSFVEARDWIAEFRERGMPNALIFGAANKIDLVESRKVSTEKIKEFAENHGFAFMIETSALNGVGVNELFTEIARQLLSIKTEKDNIQTSGDIDLEETTPQQKSCGC</sequence>
<dbReference type="PROSITE" id="PS51419">
    <property type="entry name" value="RAB"/>
    <property type="match status" value="1"/>
</dbReference>
<dbReference type="EMBL" id="DS113245">
    <property type="protein sequence ID" value="EAY16192.1"/>
    <property type="molecule type" value="Genomic_DNA"/>
</dbReference>
<dbReference type="InterPro" id="IPR005225">
    <property type="entry name" value="Small_GTP-bd"/>
</dbReference>
<keyword evidence="3" id="KW-1185">Reference proteome</keyword>
<reference evidence="2" key="2">
    <citation type="journal article" date="2007" name="Science">
        <title>Draft genome sequence of the sexually transmitted pathogen Trichomonas vaginalis.</title>
        <authorList>
            <person name="Carlton J.M."/>
            <person name="Hirt R.P."/>
            <person name="Silva J.C."/>
            <person name="Delcher A.L."/>
            <person name="Schatz M."/>
            <person name="Zhao Q."/>
            <person name="Wortman J.R."/>
            <person name="Bidwell S.L."/>
            <person name="Alsmark U.C.M."/>
            <person name="Besteiro S."/>
            <person name="Sicheritz-Ponten T."/>
            <person name="Noel C.J."/>
            <person name="Dacks J.B."/>
            <person name="Foster P.G."/>
            <person name="Simillion C."/>
            <person name="Van de Peer Y."/>
            <person name="Miranda-Saavedra D."/>
            <person name="Barton G.J."/>
            <person name="Westrop G.D."/>
            <person name="Mueller S."/>
            <person name="Dessi D."/>
            <person name="Fiori P.L."/>
            <person name="Ren Q."/>
            <person name="Paulsen I."/>
            <person name="Zhang H."/>
            <person name="Bastida-Corcuera F.D."/>
            <person name="Simoes-Barbosa A."/>
            <person name="Brown M.T."/>
            <person name="Hayes R.D."/>
            <person name="Mukherjee M."/>
            <person name="Okumura C.Y."/>
            <person name="Schneider R."/>
            <person name="Smith A.J."/>
            <person name="Vanacova S."/>
            <person name="Villalvazo M."/>
            <person name="Haas B.J."/>
            <person name="Pertea M."/>
            <person name="Feldblyum T.V."/>
            <person name="Utterback T.R."/>
            <person name="Shu C.L."/>
            <person name="Osoegawa K."/>
            <person name="de Jong P.J."/>
            <person name="Hrdy I."/>
            <person name="Horvathova L."/>
            <person name="Zubacova Z."/>
            <person name="Dolezal P."/>
            <person name="Malik S.B."/>
            <person name="Logsdon J.M. Jr."/>
            <person name="Henze K."/>
            <person name="Gupta A."/>
            <person name="Wang C.C."/>
            <person name="Dunne R.L."/>
            <person name="Upcroft J.A."/>
            <person name="Upcroft P."/>
            <person name="White O."/>
            <person name="Salzberg S.L."/>
            <person name="Tang P."/>
            <person name="Chiu C.-H."/>
            <person name="Lee Y.-S."/>
            <person name="Embley T.M."/>
            <person name="Coombs G.H."/>
            <person name="Mottram J.C."/>
            <person name="Tachezy J."/>
            <person name="Fraser-Liggett C.M."/>
            <person name="Johnson P.J."/>
        </authorList>
    </citation>
    <scope>NUCLEOTIDE SEQUENCE [LARGE SCALE GENOMIC DNA]</scope>
    <source>
        <strain evidence="2">G3</strain>
    </source>
</reference>
<dbReference type="SUPFAM" id="SSF52540">
    <property type="entry name" value="P-loop containing nucleoside triphosphate hydrolases"/>
    <property type="match status" value="1"/>
</dbReference>
<dbReference type="PRINTS" id="PR00449">
    <property type="entry name" value="RASTRNSFRMNG"/>
</dbReference>
<dbReference type="KEGG" id="tva:4774200"/>
<dbReference type="GO" id="GO:0012505">
    <property type="term" value="C:endomembrane system"/>
    <property type="evidence" value="ECO:0000318"/>
    <property type="project" value="GO_Central"/>
</dbReference>
<dbReference type="InterPro" id="IPR027417">
    <property type="entry name" value="P-loop_NTPase"/>
</dbReference>
<dbReference type="GO" id="GO:0005525">
    <property type="term" value="F:GTP binding"/>
    <property type="evidence" value="ECO:0007669"/>
    <property type="project" value="InterPro"/>
</dbReference>
<dbReference type="InterPro" id="IPR001806">
    <property type="entry name" value="Small_GTPase"/>
</dbReference>
<dbReference type="GO" id="GO:0005768">
    <property type="term" value="C:endosome"/>
    <property type="evidence" value="ECO:0000318"/>
    <property type="project" value="GO_Central"/>
</dbReference>
<dbReference type="GO" id="GO:0030139">
    <property type="term" value="C:endocytic vesicle"/>
    <property type="evidence" value="ECO:0000318"/>
    <property type="project" value="GO_Central"/>
</dbReference>
<evidence type="ECO:0000256" key="1">
    <source>
        <dbReference type="ARBA" id="ARBA00022741"/>
    </source>
</evidence>
<dbReference type="VEuPathDB" id="TrichDB:TVAGG3_1037630"/>
<evidence type="ECO:0000313" key="3">
    <source>
        <dbReference type="Proteomes" id="UP000001542"/>
    </source>
</evidence>
<dbReference type="Gene3D" id="3.40.50.300">
    <property type="entry name" value="P-loop containing nucleotide triphosphate hydrolases"/>
    <property type="match status" value="1"/>
</dbReference>
<reference evidence="2" key="1">
    <citation type="submission" date="2006-10" db="EMBL/GenBank/DDBJ databases">
        <authorList>
            <person name="Amadeo P."/>
            <person name="Zhao Q."/>
            <person name="Wortman J."/>
            <person name="Fraser-Liggett C."/>
            <person name="Carlton J."/>
        </authorList>
    </citation>
    <scope>NUCLEOTIDE SEQUENCE</scope>
    <source>
        <strain evidence="2">G3</strain>
    </source>
</reference>
<dbReference type="GO" id="GO:0003924">
    <property type="term" value="F:GTPase activity"/>
    <property type="evidence" value="ECO:0000318"/>
    <property type="project" value="GO_Central"/>
</dbReference>
<dbReference type="VEuPathDB" id="TrichDB:TVAG_340860"/>
<gene>
    <name evidence="2" type="ORF">TVAG_340860</name>
</gene>
<dbReference type="STRING" id="5722.A2DTP5"/>
<dbReference type="eggNOG" id="KOG0092">
    <property type="taxonomic scope" value="Eukaryota"/>
</dbReference>
<dbReference type="PANTHER" id="PTHR47978">
    <property type="match status" value="1"/>
</dbReference>
<dbReference type="Proteomes" id="UP000001542">
    <property type="component" value="Unassembled WGS sequence"/>
</dbReference>
<protein>
    <submittedName>
        <fullName evidence="2">Ras family protein</fullName>
    </submittedName>
</protein>
<keyword evidence="1" id="KW-0547">Nucleotide-binding</keyword>
<dbReference type="SMART" id="SM00174">
    <property type="entry name" value="RHO"/>
    <property type="match status" value="1"/>
</dbReference>
<dbReference type="GO" id="GO:0006886">
    <property type="term" value="P:intracellular protein transport"/>
    <property type="evidence" value="ECO:0000318"/>
    <property type="project" value="GO_Central"/>
</dbReference>
<organism evidence="2 3">
    <name type="scientific">Trichomonas vaginalis (strain ATCC PRA-98 / G3)</name>
    <dbReference type="NCBI Taxonomy" id="412133"/>
    <lineage>
        <taxon>Eukaryota</taxon>
        <taxon>Metamonada</taxon>
        <taxon>Parabasalia</taxon>
        <taxon>Trichomonadida</taxon>
        <taxon>Trichomonadidae</taxon>
        <taxon>Trichomonas</taxon>
    </lineage>
</organism>
<dbReference type="InParanoid" id="A2DTP5"/>
<dbReference type="Pfam" id="PF00071">
    <property type="entry name" value="Ras"/>
    <property type="match status" value="1"/>
</dbReference>
<dbReference type="AlphaFoldDB" id="A2DTP5"/>
<dbReference type="OrthoDB" id="63533at2759"/>
<dbReference type="PROSITE" id="PS51421">
    <property type="entry name" value="RAS"/>
    <property type="match status" value="1"/>
</dbReference>
<evidence type="ECO:0000313" key="2">
    <source>
        <dbReference type="EMBL" id="EAY16192.1"/>
    </source>
</evidence>
<proteinExistence type="predicted"/>
<dbReference type="FunFam" id="3.40.50.300:FF:000808">
    <property type="entry name" value="Small GTP-binding protein, putative"/>
    <property type="match status" value="1"/>
</dbReference>